<dbReference type="InterPro" id="IPR020471">
    <property type="entry name" value="AKR"/>
</dbReference>
<dbReference type="Gene3D" id="3.20.20.100">
    <property type="entry name" value="NADP-dependent oxidoreductase domain"/>
    <property type="match status" value="1"/>
</dbReference>
<keyword evidence="3" id="KW-0560">Oxidoreductase</keyword>
<name>A0ABM6AJR1_9PROT</name>
<feature type="domain" description="NADP-dependent oxidoreductase" evidence="4">
    <location>
        <begin position="11"/>
        <end position="69"/>
    </location>
</feature>
<reference evidence="5 6" key="1">
    <citation type="submission" date="2015-03" db="EMBL/GenBank/DDBJ databases">
        <title>Genome study of Acetobacter sp. SLV-7.</title>
        <authorList>
            <person name="Cho G.Y."/>
            <person name="Jeon C.O."/>
        </authorList>
    </citation>
    <scope>NUCLEOTIDE SEQUENCE [LARGE SCALE GENOMIC DNA]</scope>
    <source>
        <strain evidence="5 6">SLV-7</strain>
    </source>
</reference>
<proteinExistence type="inferred from homology"/>
<organism evidence="5 6">
    <name type="scientific">Acetobacter oryzifermentans</name>
    <dbReference type="NCBI Taxonomy" id="1633874"/>
    <lineage>
        <taxon>Bacteria</taxon>
        <taxon>Pseudomonadati</taxon>
        <taxon>Pseudomonadota</taxon>
        <taxon>Alphaproteobacteria</taxon>
        <taxon>Acetobacterales</taxon>
        <taxon>Acetobacteraceae</taxon>
        <taxon>Acetobacter</taxon>
    </lineage>
</organism>
<dbReference type="InterPro" id="IPR036812">
    <property type="entry name" value="NAD(P)_OxRdtase_dom_sf"/>
</dbReference>
<evidence type="ECO:0000313" key="5">
    <source>
        <dbReference type="EMBL" id="ANA14001.1"/>
    </source>
</evidence>
<gene>
    <name evidence="5" type="ORF">WG31_08270</name>
</gene>
<evidence type="ECO:0000259" key="4">
    <source>
        <dbReference type="Pfam" id="PF00248"/>
    </source>
</evidence>
<dbReference type="Pfam" id="PF00248">
    <property type="entry name" value="Aldo_ket_red"/>
    <property type="match status" value="1"/>
</dbReference>
<dbReference type="EMBL" id="CP011120">
    <property type="protein sequence ID" value="ANA14001.1"/>
    <property type="molecule type" value="Genomic_DNA"/>
</dbReference>
<evidence type="ECO:0000256" key="1">
    <source>
        <dbReference type="ARBA" id="ARBA00007905"/>
    </source>
</evidence>
<evidence type="ECO:0000256" key="3">
    <source>
        <dbReference type="ARBA" id="ARBA00023002"/>
    </source>
</evidence>
<dbReference type="RefSeq" id="WP_063354224.1">
    <property type="nucleotide sequence ID" value="NZ_CP011120.1"/>
</dbReference>
<dbReference type="Proteomes" id="UP000076595">
    <property type="component" value="Chromosome"/>
</dbReference>
<dbReference type="InterPro" id="IPR023210">
    <property type="entry name" value="NADP_OxRdtase_dom"/>
</dbReference>
<comment type="similarity">
    <text evidence="1">Belongs to the aldo/keto reductase family.</text>
</comment>
<dbReference type="SUPFAM" id="SSF51430">
    <property type="entry name" value="NAD(P)-linked oxidoreductase"/>
    <property type="match status" value="1"/>
</dbReference>
<dbReference type="PANTHER" id="PTHR43827:SF3">
    <property type="entry name" value="NADP-DEPENDENT OXIDOREDUCTASE DOMAIN-CONTAINING PROTEIN"/>
    <property type="match status" value="1"/>
</dbReference>
<keyword evidence="2" id="KW-0521">NADP</keyword>
<evidence type="ECO:0000256" key="2">
    <source>
        <dbReference type="ARBA" id="ARBA00022857"/>
    </source>
</evidence>
<evidence type="ECO:0000313" key="6">
    <source>
        <dbReference type="Proteomes" id="UP000076595"/>
    </source>
</evidence>
<protein>
    <recommendedName>
        <fullName evidence="4">NADP-dependent oxidoreductase domain-containing protein</fullName>
    </recommendedName>
</protein>
<dbReference type="PANTHER" id="PTHR43827">
    <property type="entry name" value="2,5-DIKETO-D-GLUCONIC ACID REDUCTASE"/>
    <property type="match status" value="1"/>
</dbReference>
<sequence>MDEADFSTDNIRVVLSIATMHDRPPAQIVLRWHRKQGLVPLPKTATATCLPENLAVWDFELDENDMLQLLRLDRPHGNTQPLPDGRNSSF</sequence>
<keyword evidence="6" id="KW-1185">Reference proteome</keyword>
<accession>A0ABM6AJR1</accession>